<organism evidence="6 7">
    <name type="scientific">Hesseltinella vesiculosa</name>
    <dbReference type="NCBI Taxonomy" id="101127"/>
    <lineage>
        <taxon>Eukaryota</taxon>
        <taxon>Fungi</taxon>
        <taxon>Fungi incertae sedis</taxon>
        <taxon>Mucoromycota</taxon>
        <taxon>Mucoromycotina</taxon>
        <taxon>Mucoromycetes</taxon>
        <taxon>Mucorales</taxon>
        <taxon>Cunninghamellaceae</taxon>
        <taxon>Hesseltinella</taxon>
    </lineage>
</organism>
<feature type="compositionally biased region" description="Polar residues" evidence="4">
    <location>
        <begin position="725"/>
        <end position="735"/>
    </location>
</feature>
<dbReference type="InterPro" id="IPR009053">
    <property type="entry name" value="Prefoldin"/>
</dbReference>
<feature type="region of interest" description="Disordered" evidence="4">
    <location>
        <begin position="674"/>
        <end position="735"/>
    </location>
</feature>
<dbReference type="GO" id="GO:0000122">
    <property type="term" value="P:negative regulation of transcription by RNA polymerase II"/>
    <property type="evidence" value="ECO:0007669"/>
    <property type="project" value="TreeGrafter"/>
</dbReference>
<comment type="subcellular location">
    <subcellularLocation>
        <location evidence="1">Nucleus</location>
    </subcellularLocation>
</comment>
<dbReference type="Proteomes" id="UP000242146">
    <property type="component" value="Unassembled WGS sequence"/>
</dbReference>
<dbReference type="GO" id="GO:0005634">
    <property type="term" value="C:nucleus"/>
    <property type="evidence" value="ECO:0007669"/>
    <property type="project" value="UniProtKB-SubCell"/>
</dbReference>
<evidence type="ECO:0000256" key="4">
    <source>
        <dbReference type="SAM" id="MobiDB-lite"/>
    </source>
</evidence>
<feature type="compositionally biased region" description="Basic and acidic residues" evidence="4">
    <location>
        <begin position="502"/>
        <end position="527"/>
    </location>
</feature>
<feature type="compositionally biased region" description="Basic and acidic residues" evidence="4">
    <location>
        <begin position="282"/>
        <end position="293"/>
    </location>
</feature>
<dbReference type="InterPro" id="IPR052255">
    <property type="entry name" value="RNA_pol_II_subunit5-mediator"/>
</dbReference>
<comment type="caution">
    <text evidence="6">The sequence shown here is derived from an EMBL/GenBank/DDBJ whole genome shotgun (WGS) entry which is preliminary data.</text>
</comment>
<feature type="region of interest" description="Disordered" evidence="4">
    <location>
        <begin position="237"/>
        <end position="308"/>
    </location>
</feature>
<dbReference type="SUPFAM" id="SSF46579">
    <property type="entry name" value="Prefoldin"/>
    <property type="match status" value="1"/>
</dbReference>
<dbReference type="OrthoDB" id="21413at2759"/>
<gene>
    <name evidence="6" type="ORF">DM01DRAFT_1331445</name>
</gene>
<feature type="compositionally biased region" description="Polar residues" evidence="4">
    <location>
        <begin position="530"/>
        <end position="539"/>
    </location>
</feature>
<dbReference type="PANTHER" id="PTHR15111">
    <property type="entry name" value="RNA POLYMERASE II SUBUNIT 5-MEDIATING PROTEIN NNX3"/>
    <property type="match status" value="1"/>
</dbReference>
<feature type="region of interest" description="Disordered" evidence="4">
    <location>
        <begin position="146"/>
        <end position="199"/>
    </location>
</feature>
<feature type="compositionally biased region" description="Pro residues" evidence="4">
    <location>
        <begin position="406"/>
        <end position="415"/>
    </location>
</feature>
<keyword evidence="2" id="KW-0539">Nucleus</keyword>
<protein>
    <recommendedName>
        <fullName evidence="5">DUF3835 domain-containing protein</fullName>
    </recommendedName>
</protein>
<dbReference type="PANTHER" id="PTHR15111:SF0">
    <property type="entry name" value="UNCONVENTIONAL PREFOLDIN RPB5 INTERACTOR 1"/>
    <property type="match status" value="1"/>
</dbReference>
<feature type="compositionally biased region" description="Acidic residues" evidence="4">
    <location>
        <begin position="263"/>
        <end position="281"/>
    </location>
</feature>
<evidence type="ECO:0000256" key="3">
    <source>
        <dbReference type="ARBA" id="ARBA00038295"/>
    </source>
</evidence>
<dbReference type="Pfam" id="PF12927">
    <property type="entry name" value="DUF3835"/>
    <property type="match status" value="1"/>
</dbReference>
<sequence>MDSKQFNQWSNHIDQSKKQLESKLEKWKQFSKDYSDLATTLDTLPDQCSRPAMIPFGKLAFMPGKLIHTNEILVHLGDQYYAERSAKQAKEMAMARQQVVDEHYRIMEAQYNALLAKSTSAKDILFPSNESLNDEGLPIMEIREPLDSDQQPTLIPVGGDPASIRQIPVPSPPQQDQCIEQPPLTPPPKATASNAADDDHQRLMAMLDDLEREEEAEMRQQEQDLMEEQLSFYESPVTPAKHGKDQSDDDDDDAQYDTALADDLFDDDEEYATQGIVDEEDLTVHDDRDEQKDMAQPPATSSLLSDELDPALARSVPKLKSALQTSVKECLQEVPAVQVPASPATQQTPPTKPKVSRFKQQMMEKGLPDDATVPSKKPVFKVNVEAARQRRAQRQQHQPPVIASIPTPPSEPVPAPSHTIPEPEGPPAEKKKTSRFKQFQEQQRMRTTNTTPKSTVHPTRLQKASAVPIDEPTNKLPSKPSLPMESATPQRKTVTWDTTTNVREHGYHSAPLDEPHDTYEAPMKKEATAPSPQRSFSSPSDIVNAILSTQSFEVEDDGFPGLPLETNGPTLVDLNDLIRDLPSSEPLYTPSNDDDMFIRHTMPTEAPAVPTMPPALLKPRSNMDSNVMRGAVLERDTESPDLDQVEDDMDLREIKAKYQQQRISMLAAMGKLSAEPKSSDLEVFDDELPLPSNEKKKDEKEQEAEQPEEKPRKISRFKATRLNAAASTQDQYPTY</sequence>
<dbReference type="GO" id="GO:0003682">
    <property type="term" value="F:chromatin binding"/>
    <property type="evidence" value="ECO:0007669"/>
    <property type="project" value="TreeGrafter"/>
</dbReference>
<evidence type="ECO:0000256" key="2">
    <source>
        <dbReference type="ARBA" id="ARBA00023242"/>
    </source>
</evidence>
<feature type="region of interest" description="Disordered" evidence="4">
    <location>
        <begin position="337"/>
        <end position="539"/>
    </location>
</feature>
<dbReference type="EMBL" id="MCGT01000002">
    <property type="protein sequence ID" value="ORX61968.1"/>
    <property type="molecule type" value="Genomic_DNA"/>
</dbReference>
<accession>A0A1X2GWH9</accession>
<proteinExistence type="inferred from homology"/>
<dbReference type="CDD" id="cd23159">
    <property type="entry name" value="Prefoldin_URI1"/>
    <property type="match status" value="1"/>
</dbReference>
<feature type="compositionally biased region" description="Polar residues" evidence="4">
    <location>
        <begin position="436"/>
        <end position="457"/>
    </location>
</feature>
<dbReference type="GO" id="GO:0019212">
    <property type="term" value="F:phosphatase inhibitor activity"/>
    <property type="evidence" value="ECO:0007669"/>
    <property type="project" value="TreeGrafter"/>
</dbReference>
<comment type="similarity">
    <text evidence="3">Belongs to the RNA polymerase II subunit 5-mediating protein family.</text>
</comment>
<dbReference type="InterPro" id="IPR004127">
    <property type="entry name" value="Prefoldin_subunit_alpha"/>
</dbReference>
<feature type="compositionally biased region" description="Polar residues" evidence="4">
    <location>
        <begin position="487"/>
        <end position="501"/>
    </location>
</feature>
<evidence type="ECO:0000256" key="1">
    <source>
        <dbReference type="ARBA" id="ARBA00004123"/>
    </source>
</evidence>
<evidence type="ECO:0000313" key="7">
    <source>
        <dbReference type="Proteomes" id="UP000242146"/>
    </source>
</evidence>
<dbReference type="STRING" id="101127.A0A1X2GWH9"/>
<reference evidence="6 7" key="1">
    <citation type="submission" date="2016-07" db="EMBL/GenBank/DDBJ databases">
        <title>Pervasive Adenine N6-methylation of Active Genes in Fungi.</title>
        <authorList>
            <consortium name="DOE Joint Genome Institute"/>
            <person name="Mondo S.J."/>
            <person name="Dannebaum R.O."/>
            <person name="Kuo R.C."/>
            <person name="Labutti K."/>
            <person name="Haridas S."/>
            <person name="Kuo A."/>
            <person name="Salamov A."/>
            <person name="Ahrendt S.R."/>
            <person name="Lipzen A."/>
            <person name="Sullivan W."/>
            <person name="Andreopoulos W.B."/>
            <person name="Clum A."/>
            <person name="Lindquist E."/>
            <person name="Daum C."/>
            <person name="Ramamoorthy G.K."/>
            <person name="Gryganskyi A."/>
            <person name="Culley D."/>
            <person name="Magnuson J.K."/>
            <person name="James T.Y."/>
            <person name="O'Malley M.A."/>
            <person name="Stajich J.E."/>
            <person name="Spatafora J.W."/>
            <person name="Visel A."/>
            <person name="Grigoriev I.V."/>
        </authorList>
    </citation>
    <scope>NUCLEOTIDE SEQUENCE [LARGE SCALE GENOMIC DNA]</scope>
    <source>
        <strain evidence="6 7">NRRL 3301</strain>
    </source>
</reference>
<feature type="domain" description="DUF3835" evidence="5">
    <location>
        <begin position="631"/>
        <end position="722"/>
    </location>
</feature>
<name>A0A1X2GWH9_9FUNG</name>
<dbReference type="GO" id="GO:0003714">
    <property type="term" value="F:transcription corepressor activity"/>
    <property type="evidence" value="ECO:0007669"/>
    <property type="project" value="TreeGrafter"/>
</dbReference>
<dbReference type="AlphaFoldDB" id="A0A1X2GWH9"/>
<feature type="compositionally biased region" description="Low complexity" evidence="4">
    <location>
        <begin position="338"/>
        <end position="349"/>
    </location>
</feature>
<dbReference type="InterPro" id="IPR024325">
    <property type="entry name" value="DUF3835"/>
</dbReference>
<evidence type="ECO:0000313" key="6">
    <source>
        <dbReference type="EMBL" id="ORX61968.1"/>
    </source>
</evidence>
<dbReference type="Pfam" id="PF02996">
    <property type="entry name" value="Prefoldin"/>
    <property type="match status" value="1"/>
</dbReference>
<evidence type="ECO:0000259" key="5">
    <source>
        <dbReference type="Pfam" id="PF12927"/>
    </source>
</evidence>
<keyword evidence="7" id="KW-1185">Reference proteome</keyword>
<dbReference type="Gene3D" id="1.10.287.370">
    <property type="match status" value="1"/>
</dbReference>